<evidence type="ECO:0000313" key="2">
    <source>
        <dbReference type="EMBL" id="RAI73828.1"/>
    </source>
</evidence>
<dbReference type="EMBL" id="QLII01000001">
    <property type="protein sequence ID" value="RAI73828.1"/>
    <property type="molecule type" value="Genomic_DNA"/>
</dbReference>
<name>A0A327NMJ4_9BACT</name>
<comment type="caution">
    <text evidence="2">The sequence shown here is derived from an EMBL/GenBank/DDBJ whole genome shotgun (WGS) entry which is preliminary data.</text>
</comment>
<protein>
    <recommendedName>
        <fullName evidence="4">YrdB family protein</fullName>
    </recommendedName>
</protein>
<feature type="transmembrane region" description="Helical" evidence="1">
    <location>
        <begin position="68"/>
        <end position="86"/>
    </location>
</feature>
<evidence type="ECO:0000313" key="3">
    <source>
        <dbReference type="Proteomes" id="UP000249016"/>
    </source>
</evidence>
<reference evidence="2 3" key="1">
    <citation type="submission" date="2018-06" db="EMBL/GenBank/DDBJ databases">
        <title>Spirosoma sp. HMF3257 Genome sequencing and assembly.</title>
        <authorList>
            <person name="Kang H."/>
            <person name="Cha I."/>
            <person name="Kim H."/>
            <person name="Kang J."/>
            <person name="Joh K."/>
        </authorList>
    </citation>
    <scope>NUCLEOTIDE SEQUENCE [LARGE SCALE GENOMIC DNA]</scope>
    <source>
        <strain evidence="2 3">HMF3257</strain>
    </source>
</reference>
<evidence type="ECO:0000256" key="1">
    <source>
        <dbReference type="SAM" id="Phobius"/>
    </source>
</evidence>
<evidence type="ECO:0008006" key="4">
    <source>
        <dbReference type="Google" id="ProtNLM"/>
    </source>
</evidence>
<dbReference type="InterPro" id="IPR021214">
    <property type="entry name" value="DUF2568"/>
</dbReference>
<dbReference type="AlphaFoldDB" id="A0A327NMJ4"/>
<keyword evidence="1" id="KW-1133">Transmembrane helix</keyword>
<accession>A0A327NMJ4</accession>
<dbReference type="Proteomes" id="UP000249016">
    <property type="component" value="Unassembled WGS sequence"/>
</dbReference>
<keyword evidence="1" id="KW-0812">Transmembrane</keyword>
<feature type="transmembrane region" description="Helical" evidence="1">
    <location>
        <begin position="36"/>
        <end position="56"/>
    </location>
</feature>
<feature type="transmembrane region" description="Helical" evidence="1">
    <location>
        <begin position="92"/>
        <end position="112"/>
    </location>
</feature>
<dbReference type="OrthoDB" id="676526at2"/>
<organism evidence="2 3">
    <name type="scientific">Spirosoma telluris</name>
    <dbReference type="NCBI Taxonomy" id="2183553"/>
    <lineage>
        <taxon>Bacteria</taxon>
        <taxon>Pseudomonadati</taxon>
        <taxon>Bacteroidota</taxon>
        <taxon>Cytophagia</taxon>
        <taxon>Cytophagales</taxon>
        <taxon>Cytophagaceae</taxon>
        <taxon>Spirosoma</taxon>
    </lineage>
</organism>
<gene>
    <name evidence="2" type="ORF">HMF3257_04380</name>
</gene>
<feature type="transmembrane region" description="Helical" evidence="1">
    <location>
        <begin position="12"/>
        <end position="30"/>
    </location>
</feature>
<dbReference type="RefSeq" id="WP_111340701.1">
    <property type="nucleotide sequence ID" value="NZ_QLII01000001.1"/>
</dbReference>
<dbReference type="Pfam" id="PF10823">
    <property type="entry name" value="DUF2568"/>
    <property type="match status" value="1"/>
</dbReference>
<sequence>MLQFLKVLNQVIYFLLELSMLASFGYTGFQSTQHPFGRYLVGIGLPLLAATFWGIFAAPRSNYRLEPPYRTVFALTLFGSSAILLYRTGHTGLAIAFAVLALVSELTAMAFLK</sequence>
<keyword evidence="1" id="KW-0472">Membrane</keyword>
<proteinExistence type="predicted"/>
<keyword evidence="3" id="KW-1185">Reference proteome</keyword>